<sequence>MHNRKLISYLLPLFVCTGLVGCTTVGPDYTIPENATINKPEAAEPFSAAEKNVYRQEPLPDRWWKLYDDPVLTSLIEKALLANTDLRVAAANLARARAVLEEVEMGTVPTVDLNAQPAFGRKSAAADGLPDRYPDRWSHDSGINISYQIDLFGKIARGIEAATADTEAAQAAYDLARVTIAADTAKAYADACSSAYRVGIAEHSADLQAKFLDTTRQLTRAGRGTAMDVARASAQHEALRAAIPPLQAQQKLALYRLAVLTGELPNTLVGTVGQCRQPPRLSQPIPVGDGAALLRRRPDIREAERRLAASSAQIGVATADLYPSISLGLSGGMTSRFSSFGDTNTFRWGIGPLISWTLPNTGTARSRIKQAKAENQAAFARFDATVLNALRETESALTSYARELDRNAALKAARDQSALANDQAHRLYRHGRIDFLATLDAERTLAVDESAYAASTAKLVDDQISVFLALGGGWEQNGNPAETEKSPHD</sequence>
<dbReference type="GO" id="GO:0005886">
    <property type="term" value="C:plasma membrane"/>
    <property type="evidence" value="ECO:0007669"/>
    <property type="project" value="UniProtKB-SubCell"/>
</dbReference>
<dbReference type="AlphaFoldDB" id="C3X2G9"/>
<dbReference type="RefSeq" id="WP_005876378.1">
    <property type="nucleotide sequence ID" value="NZ_CABMNL010000001.1"/>
</dbReference>
<keyword evidence="4" id="KW-1185">Reference proteome</keyword>
<dbReference type="HOGENOM" id="CLU_012817_13_0_4"/>
<comment type="subcellular location">
    <subcellularLocation>
        <location evidence="2">Cell membrane</location>
        <topology evidence="2">Lipid-anchor</topology>
    </subcellularLocation>
</comment>
<reference evidence="3" key="1">
    <citation type="submission" date="2011-10" db="EMBL/GenBank/DDBJ databases">
        <title>The Genome Sequence of Oxalobacter formigenes HOxBLS.</title>
        <authorList>
            <consortium name="The Broad Institute Genome Sequencing Platform"/>
            <person name="Earl A."/>
            <person name="Ward D."/>
            <person name="Feldgarden M."/>
            <person name="Gevers D."/>
            <person name="Allison M.J."/>
            <person name="Humphrey S."/>
            <person name="Young S.K."/>
            <person name="Zeng Q."/>
            <person name="Gargeya S."/>
            <person name="Fitzgerald M."/>
            <person name="Haas B."/>
            <person name="Abouelleil A."/>
            <person name="Alvarado L."/>
            <person name="Arachchi H.M."/>
            <person name="Berlin A."/>
            <person name="Brown A."/>
            <person name="Chapman S.B."/>
            <person name="Chen Z."/>
            <person name="Dunbar C."/>
            <person name="Freedman E."/>
            <person name="Gearin G."/>
            <person name="Goldberg J."/>
            <person name="Griggs A."/>
            <person name="Gujja S."/>
            <person name="Heiman D."/>
            <person name="Howarth C."/>
            <person name="Larson L."/>
            <person name="Lui A."/>
            <person name="MacDonald P.J.P."/>
            <person name="Montmayeur A."/>
            <person name="Murphy C."/>
            <person name="Neiman D."/>
            <person name="Pearson M."/>
            <person name="Priest M."/>
            <person name="Roberts A."/>
            <person name="Saif S."/>
            <person name="Shea T."/>
            <person name="Shenoy N."/>
            <person name="Sisk P."/>
            <person name="Stolte C."/>
            <person name="Sykes S."/>
            <person name="Wortman J."/>
            <person name="Nusbaum C."/>
            <person name="Birren B."/>
        </authorList>
    </citation>
    <scope>NUCLEOTIDE SEQUENCE [LARGE SCALE GENOMIC DNA]</scope>
    <source>
        <strain evidence="3">HOxBLS</strain>
    </source>
</reference>
<keyword evidence="2" id="KW-1134">Transmembrane beta strand</keyword>
<dbReference type="PROSITE" id="PS51257">
    <property type="entry name" value="PROKAR_LIPOPROTEIN"/>
    <property type="match status" value="1"/>
</dbReference>
<comment type="similarity">
    <text evidence="1 2">Belongs to the outer membrane factor (OMF) (TC 1.B.17) family.</text>
</comment>
<accession>C3X2G9</accession>
<protein>
    <submittedName>
        <fullName evidence="3">NodT family efflux transporter, outer membrane factor (OMF) lipoprotein</fullName>
    </submittedName>
</protein>
<dbReference type="PANTHER" id="PTHR30203">
    <property type="entry name" value="OUTER MEMBRANE CATION EFFLUX PROTEIN"/>
    <property type="match status" value="1"/>
</dbReference>
<dbReference type="EMBL" id="ACDP02000026">
    <property type="protein sequence ID" value="EEO27405.1"/>
    <property type="molecule type" value="Genomic_DNA"/>
</dbReference>
<dbReference type="InterPro" id="IPR010131">
    <property type="entry name" value="MdtP/NodT-like"/>
</dbReference>
<organism evidence="3 4">
    <name type="scientific">Oxalobacter paraformigenes</name>
    <dbReference type="NCBI Taxonomy" id="556268"/>
    <lineage>
        <taxon>Bacteria</taxon>
        <taxon>Pseudomonadati</taxon>
        <taxon>Pseudomonadota</taxon>
        <taxon>Betaproteobacteria</taxon>
        <taxon>Burkholderiales</taxon>
        <taxon>Oxalobacteraceae</taxon>
        <taxon>Oxalobacter</taxon>
    </lineage>
</organism>
<comment type="caution">
    <text evidence="3">The sequence shown here is derived from an EMBL/GenBank/DDBJ whole genome shotgun (WGS) entry which is preliminary data.</text>
</comment>
<keyword evidence="2" id="KW-0472">Membrane</keyword>
<dbReference type="InterPro" id="IPR003423">
    <property type="entry name" value="OMP_efflux"/>
</dbReference>
<keyword evidence="2" id="KW-0812">Transmembrane</keyword>
<dbReference type="Gene3D" id="2.20.200.10">
    <property type="entry name" value="Outer membrane efflux proteins (OEP)"/>
    <property type="match status" value="1"/>
</dbReference>
<dbReference type="Proteomes" id="UP000003973">
    <property type="component" value="Unassembled WGS sequence"/>
</dbReference>
<dbReference type="PANTHER" id="PTHR30203:SF21">
    <property type="entry name" value="OUTER MEMBRANE COMPONENT OF MULTIDRUG EFFLUX PUMP-RELATED"/>
    <property type="match status" value="1"/>
</dbReference>
<keyword evidence="2" id="KW-0564">Palmitate</keyword>
<dbReference type="GO" id="GO:0015562">
    <property type="term" value="F:efflux transmembrane transporter activity"/>
    <property type="evidence" value="ECO:0007669"/>
    <property type="project" value="InterPro"/>
</dbReference>
<dbReference type="Pfam" id="PF02321">
    <property type="entry name" value="OEP"/>
    <property type="match status" value="2"/>
</dbReference>
<dbReference type="SUPFAM" id="SSF56954">
    <property type="entry name" value="Outer membrane efflux proteins (OEP)"/>
    <property type="match status" value="1"/>
</dbReference>
<name>C3X2G9_9BURK</name>
<gene>
    <name evidence="3" type="ORF">OFAG_00558</name>
</gene>
<dbReference type="Gene3D" id="1.20.1600.10">
    <property type="entry name" value="Outer membrane efflux proteins (OEP)"/>
    <property type="match status" value="1"/>
</dbReference>
<dbReference type="NCBIfam" id="TIGR01845">
    <property type="entry name" value="outer_NodT"/>
    <property type="match status" value="1"/>
</dbReference>
<evidence type="ECO:0000256" key="1">
    <source>
        <dbReference type="ARBA" id="ARBA00007613"/>
    </source>
</evidence>
<evidence type="ECO:0000313" key="3">
    <source>
        <dbReference type="EMBL" id="EEO27405.1"/>
    </source>
</evidence>
<evidence type="ECO:0000313" key="4">
    <source>
        <dbReference type="Proteomes" id="UP000003973"/>
    </source>
</evidence>
<dbReference type="eggNOG" id="COG1538">
    <property type="taxonomic scope" value="Bacteria"/>
</dbReference>
<keyword evidence="2 3" id="KW-0449">Lipoprotein</keyword>
<proteinExistence type="inferred from homology"/>
<evidence type="ECO:0000256" key="2">
    <source>
        <dbReference type="RuleBase" id="RU362097"/>
    </source>
</evidence>